<accession>A0A328B7D4</accession>
<feature type="domain" description="Helicase C-terminal" evidence="3">
    <location>
        <begin position="691"/>
        <end position="855"/>
    </location>
</feature>
<reference evidence="4 5" key="1">
    <citation type="submission" date="2018-05" db="EMBL/GenBank/DDBJ databases">
        <authorList>
            <person name="Lanie J.A."/>
            <person name="Ng W.-L."/>
            <person name="Kazmierczak K.M."/>
            <person name="Andrzejewski T.M."/>
            <person name="Davidsen T.M."/>
            <person name="Wayne K.J."/>
            <person name="Tettelin H."/>
            <person name="Glass J.I."/>
            <person name="Rusch D."/>
            <person name="Podicherti R."/>
            <person name="Tsui H.-C.T."/>
            <person name="Winkler M.E."/>
        </authorList>
    </citation>
    <scope>NUCLEOTIDE SEQUENCE [LARGE SCALE GENOMIC DNA]</scope>
    <source>
        <strain evidence="4 5">BUT-10</strain>
    </source>
</reference>
<dbReference type="RefSeq" id="WP_111277160.1">
    <property type="nucleotide sequence ID" value="NZ_QFYS01000008.1"/>
</dbReference>
<feature type="domain" description="Helicase ATP-binding" evidence="2">
    <location>
        <begin position="254"/>
        <end position="413"/>
    </location>
</feature>
<dbReference type="OrthoDB" id="9814088at2"/>
<sequence>MPKRENSRTGGELFIVDNSDDEWKALRYLHDWCDYAKSIDVATAYFEIGSLLGLDGQWQKVDGLRVLMGDEVAVRTRAVFERALSGRLERLNDSIEAEKEKDDFLDGVPAIVEAIRSGKIQFRVYRKAKFHAKAYITHARSEVIGAAALVGSSNFTRPGLTQNIELNVQITGSPVTVLQEWYEEHWAEAEDVTLDMLRVIERHIQSFTPFEVWAQSLNEYFKRRQISAGDWERTQSKIWPMLDGYQREGYGQLLKIAGEYNGAFLCDGVGLGKTFIGLMVLERLAVHEGKKVALIVPKSGRESVWEANLKKHLPDLAKGGQWSNLLVLNHTDLNRAAMDGTLDAIASQCDAIVIDEAHNFRNPGLLGTGRKRESRYRVLQRISRGKELYLLTATPVNNGVYDLMHLIELFAQQGDAFASLGVHSLRGHFRTLEKTIRNANRADPDALPEDDVDQNVEVGLAREAFAADPLVSHLVVQRSRAYVKASQQLESKGAAIFPVRENPKVANYDLTPLQQRLLDLVEESFRHKNELFRLALYDPTEWLIDKSEEDELAIGRRAQVVRLIRIGFLKRLESSTAAFELSCHRLLVKLLAFWTAHAETEAELADLKVWQDRHAKEVEQVRAGLARHAGEDDDEDDADPLITGDVLDQVEKLPRAKYKIAELIAQTREDLAQLVKFLDVLKGFDASQDGKLKALCRMLTEDPVLSQHKVLIFTEYQGTARYLKRELIQAGLEGVEEIDSGSHKGRDREGVIRRFAPYYNGGSSPELAKAGKSEIRILIATDVLSEGLNLQDATRLINYDLHWNPVRLMQRIGRVDRRMSEAVEKAMVADHPAMAELRGKVAYWNFLPNKALDLLLGLYNRVAHKTLRISRLFGIEGRRLLTEADDYEDLKDLNREIDSEPTAEERLRQELRQLLSGHPDLEARLADLPNRVFSGRAAPTTQGVFFCYALPGRGRTAEGDETWDLDEARQVRWYFHGLDGGPVLEGAPAIAAHIRSAPDTVRRIQLDRARLIAARAAIEKHIEGGYMRQAQAPVGARPILKAWMELN</sequence>
<dbReference type="AlphaFoldDB" id="A0A328B7D4"/>
<dbReference type="InterPro" id="IPR025202">
    <property type="entry name" value="PLD-like_dom"/>
</dbReference>
<dbReference type="Proteomes" id="UP000249524">
    <property type="component" value="Unassembled WGS sequence"/>
</dbReference>
<dbReference type="GO" id="GO:0016787">
    <property type="term" value="F:hydrolase activity"/>
    <property type="evidence" value="ECO:0007669"/>
    <property type="project" value="UniProtKB-KW"/>
</dbReference>
<keyword evidence="4" id="KW-0067">ATP-binding</keyword>
<dbReference type="Pfam" id="PF00271">
    <property type="entry name" value="Helicase_C"/>
    <property type="match status" value="1"/>
</dbReference>
<dbReference type="SUPFAM" id="SSF52540">
    <property type="entry name" value="P-loop containing nucleoside triphosphate hydrolases"/>
    <property type="match status" value="2"/>
</dbReference>
<comment type="caution">
    <text evidence="4">The sequence shown here is derived from an EMBL/GenBank/DDBJ whole genome shotgun (WGS) entry which is preliminary data.</text>
</comment>
<keyword evidence="5" id="KW-1185">Reference proteome</keyword>
<dbReference type="PANTHER" id="PTHR45766">
    <property type="entry name" value="DNA ANNEALING HELICASE AND ENDONUCLEASE ZRANB3 FAMILY MEMBER"/>
    <property type="match status" value="1"/>
</dbReference>
<dbReference type="PANTHER" id="PTHR45766:SF6">
    <property type="entry name" value="SWI_SNF-RELATED MATRIX-ASSOCIATED ACTIN-DEPENDENT REGULATOR OF CHROMATIN SUBFAMILY A-LIKE PROTEIN 1"/>
    <property type="match status" value="1"/>
</dbReference>
<dbReference type="InterPro" id="IPR014001">
    <property type="entry name" value="Helicase_ATP-bd"/>
</dbReference>
<dbReference type="InterPro" id="IPR038718">
    <property type="entry name" value="SNF2-like_sf"/>
</dbReference>
<dbReference type="Gene3D" id="3.40.50.10810">
    <property type="entry name" value="Tandem AAA-ATPase domain"/>
    <property type="match status" value="1"/>
</dbReference>
<dbReference type="Gene3D" id="3.30.870.10">
    <property type="entry name" value="Endonuclease Chain A"/>
    <property type="match status" value="1"/>
</dbReference>
<dbReference type="Pfam" id="PF13091">
    <property type="entry name" value="PLDc_2"/>
    <property type="match status" value="1"/>
</dbReference>
<dbReference type="PROSITE" id="PS51192">
    <property type="entry name" value="HELICASE_ATP_BIND_1"/>
    <property type="match status" value="1"/>
</dbReference>
<dbReference type="SMART" id="SM00487">
    <property type="entry name" value="DEXDc"/>
    <property type="match status" value="1"/>
</dbReference>
<dbReference type="CDD" id="cd18793">
    <property type="entry name" value="SF2_C_SNF"/>
    <property type="match status" value="1"/>
</dbReference>
<gene>
    <name evidence="4" type="ORF">DJ019_16450</name>
</gene>
<organism evidence="4 5">
    <name type="scientific">Phenylobacterium kunshanense</name>
    <dbReference type="NCBI Taxonomy" id="1445034"/>
    <lineage>
        <taxon>Bacteria</taxon>
        <taxon>Pseudomonadati</taxon>
        <taxon>Pseudomonadota</taxon>
        <taxon>Alphaproteobacteria</taxon>
        <taxon>Caulobacterales</taxon>
        <taxon>Caulobacteraceae</taxon>
        <taxon>Phenylobacterium</taxon>
    </lineage>
</organism>
<evidence type="ECO:0000259" key="3">
    <source>
        <dbReference type="PROSITE" id="PS51194"/>
    </source>
</evidence>
<evidence type="ECO:0000256" key="1">
    <source>
        <dbReference type="ARBA" id="ARBA00022801"/>
    </source>
</evidence>
<evidence type="ECO:0000313" key="5">
    <source>
        <dbReference type="Proteomes" id="UP000249524"/>
    </source>
</evidence>
<keyword evidence="1" id="KW-0378">Hydrolase</keyword>
<dbReference type="InterPro" id="IPR001650">
    <property type="entry name" value="Helicase_C-like"/>
</dbReference>
<dbReference type="SMART" id="SM00490">
    <property type="entry name" value="HELICc"/>
    <property type="match status" value="1"/>
</dbReference>
<evidence type="ECO:0000259" key="2">
    <source>
        <dbReference type="PROSITE" id="PS51192"/>
    </source>
</evidence>
<dbReference type="GO" id="GO:0004386">
    <property type="term" value="F:helicase activity"/>
    <property type="evidence" value="ECO:0007669"/>
    <property type="project" value="UniProtKB-KW"/>
</dbReference>
<name>A0A328B7D4_9CAUL</name>
<dbReference type="Gene3D" id="3.40.50.300">
    <property type="entry name" value="P-loop containing nucleotide triphosphate hydrolases"/>
    <property type="match status" value="1"/>
</dbReference>
<keyword evidence="4" id="KW-0347">Helicase</keyword>
<dbReference type="InterPro" id="IPR027417">
    <property type="entry name" value="P-loop_NTPase"/>
</dbReference>
<keyword evidence="4" id="KW-0547">Nucleotide-binding</keyword>
<evidence type="ECO:0000313" key="4">
    <source>
        <dbReference type="EMBL" id="RAK63320.1"/>
    </source>
</evidence>
<protein>
    <submittedName>
        <fullName evidence="4">Helicase</fullName>
    </submittedName>
</protein>
<dbReference type="InterPro" id="IPR049730">
    <property type="entry name" value="SNF2/RAD54-like_C"/>
</dbReference>
<proteinExistence type="predicted"/>
<dbReference type="EMBL" id="QFYS01000008">
    <property type="protein sequence ID" value="RAK63320.1"/>
    <property type="molecule type" value="Genomic_DNA"/>
</dbReference>
<dbReference type="SUPFAM" id="SSF56024">
    <property type="entry name" value="Phospholipase D/nuclease"/>
    <property type="match status" value="1"/>
</dbReference>
<dbReference type="PROSITE" id="PS51194">
    <property type="entry name" value="HELICASE_CTER"/>
    <property type="match status" value="1"/>
</dbReference>